<protein>
    <recommendedName>
        <fullName evidence="4">General secretion pathway protein H</fullName>
    </recommendedName>
</protein>
<organism evidence="2 3">
    <name type="scientific">Lebetimonas natsushimae</name>
    <dbReference type="NCBI Taxonomy" id="1936991"/>
    <lineage>
        <taxon>Bacteria</taxon>
        <taxon>Pseudomonadati</taxon>
        <taxon>Campylobacterota</taxon>
        <taxon>Epsilonproteobacteria</taxon>
        <taxon>Nautiliales</taxon>
        <taxon>Nautiliaceae</taxon>
        <taxon>Lebetimonas</taxon>
    </lineage>
</organism>
<keyword evidence="1" id="KW-0812">Transmembrane</keyword>
<evidence type="ECO:0008006" key="4">
    <source>
        <dbReference type="Google" id="ProtNLM"/>
    </source>
</evidence>
<keyword evidence="1" id="KW-0472">Membrane</keyword>
<dbReference type="Proteomes" id="UP000217944">
    <property type="component" value="Unassembled WGS sequence"/>
</dbReference>
<feature type="transmembrane region" description="Helical" evidence="1">
    <location>
        <begin position="7"/>
        <end position="27"/>
    </location>
</feature>
<dbReference type="AlphaFoldDB" id="A0A292YC17"/>
<gene>
    <name evidence="2" type="ORF">LNAT_P0371</name>
</gene>
<dbReference type="OrthoDB" id="5368628at2"/>
<dbReference type="InterPro" id="IPR012902">
    <property type="entry name" value="N_methyl_site"/>
</dbReference>
<sequence length="146" mass="16769">MRAFSLIELIFVLVIMGILAFVGMQFIPNETPLSDAEILKKLILNKKTNALGYKIYGENNDTCIRLSKGDINNEEKLSRVKYKFKSSIKINGLSSDLLCFDYKGRPYDGEVDEKMKNLLRNFVTITLNYKNKEKNLTIYPMSGDIR</sequence>
<accession>A0A292YC17</accession>
<evidence type="ECO:0000313" key="2">
    <source>
        <dbReference type="EMBL" id="GAX87076.1"/>
    </source>
</evidence>
<evidence type="ECO:0000313" key="3">
    <source>
        <dbReference type="Proteomes" id="UP000217944"/>
    </source>
</evidence>
<keyword evidence="1" id="KW-1133">Transmembrane helix</keyword>
<name>A0A292YC17_9BACT</name>
<reference evidence="2 3" key="1">
    <citation type="journal article" date="2017" name="Syst. Appl. Microbiol.">
        <title>Lebetimonas natsushimae sp. nov., a novel strictly anaerobic, moderately thermophilic chemoautotroph isolated from a deep-sea hydrothermal vent polychaete nest in the Mid-Okinawa Trough.</title>
        <authorList>
            <person name="Nagata R."/>
            <person name="Takaki Y."/>
            <person name="Tame A."/>
            <person name="Nunoura T."/>
            <person name="Muto H."/>
            <person name="Mino S."/>
            <person name="Sawayama S."/>
            <person name="Takai K."/>
            <person name="Nakagawa S."/>
        </authorList>
    </citation>
    <scope>NUCLEOTIDE SEQUENCE [LARGE SCALE GENOMIC DNA]</scope>
    <source>
        <strain evidence="2 3">HS1857</strain>
    </source>
</reference>
<proteinExistence type="predicted"/>
<dbReference type="EMBL" id="BDME01000001">
    <property type="protein sequence ID" value="GAX87076.1"/>
    <property type="molecule type" value="Genomic_DNA"/>
</dbReference>
<dbReference type="RefSeq" id="WP_096258233.1">
    <property type="nucleotide sequence ID" value="NZ_BDME01000001.1"/>
</dbReference>
<keyword evidence="3" id="KW-1185">Reference proteome</keyword>
<dbReference type="NCBIfam" id="TIGR02532">
    <property type="entry name" value="IV_pilin_GFxxxE"/>
    <property type="match status" value="1"/>
</dbReference>
<evidence type="ECO:0000256" key="1">
    <source>
        <dbReference type="SAM" id="Phobius"/>
    </source>
</evidence>
<comment type="caution">
    <text evidence="2">The sequence shown here is derived from an EMBL/GenBank/DDBJ whole genome shotgun (WGS) entry which is preliminary data.</text>
</comment>